<dbReference type="InterPro" id="IPR003615">
    <property type="entry name" value="HNH_nuc"/>
</dbReference>
<protein>
    <recommendedName>
        <fullName evidence="1">HNH nuclease domain-containing protein</fullName>
    </recommendedName>
</protein>
<dbReference type="Proteomes" id="UP001500956">
    <property type="component" value="Unassembled WGS sequence"/>
</dbReference>
<dbReference type="RefSeq" id="WP_345293447.1">
    <property type="nucleotide sequence ID" value="NZ_BAABID010000015.1"/>
</dbReference>
<comment type="caution">
    <text evidence="2">The sequence shown here is derived from an EMBL/GenBank/DDBJ whole genome shotgun (WGS) entry which is preliminary data.</text>
</comment>
<evidence type="ECO:0000313" key="3">
    <source>
        <dbReference type="Proteomes" id="UP001500956"/>
    </source>
</evidence>
<evidence type="ECO:0000259" key="1">
    <source>
        <dbReference type="Pfam" id="PF13391"/>
    </source>
</evidence>
<accession>A0ABP8YQ68</accession>
<feature type="domain" description="HNH nuclease" evidence="1">
    <location>
        <begin position="228"/>
        <end position="277"/>
    </location>
</feature>
<organism evidence="2 3">
    <name type="scientific">Isoptericola chiayiensis</name>
    <dbReference type="NCBI Taxonomy" id="579446"/>
    <lineage>
        <taxon>Bacteria</taxon>
        <taxon>Bacillati</taxon>
        <taxon>Actinomycetota</taxon>
        <taxon>Actinomycetes</taxon>
        <taxon>Micrococcales</taxon>
        <taxon>Promicromonosporaceae</taxon>
        <taxon>Isoptericola</taxon>
    </lineage>
</organism>
<dbReference type="Pfam" id="PF13391">
    <property type="entry name" value="HNH_2"/>
    <property type="match status" value="1"/>
</dbReference>
<gene>
    <name evidence="2" type="ORF">GCM10023216_28540</name>
</gene>
<name>A0ABP8YQ68_9MICO</name>
<proteinExistence type="predicted"/>
<evidence type="ECO:0000313" key="2">
    <source>
        <dbReference type="EMBL" id="GAA4734216.1"/>
    </source>
</evidence>
<keyword evidence="3" id="KW-1185">Reference proteome</keyword>
<dbReference type="EMBL" id="BAABID010000015">
    <property type="protein sequence ID" value="GAA4734216.1"/>
    <property type="molecule type" value="Genomic_DNA"/>
</dbReference>
<reference evidence="3" key="1">
    <citation type="journal article" date="2019" name="Int. J. Syst. Evol. Microbiol.">
        <title>The Global Catalogue of Microorganisms (GCM) 10K type strain sequencing project: providing services to taxonomists for standard genome sequencing and annotation.</title>
        <authorList>
            <consortium name="The Broad Institute Genomics Platform"/>
            <consortium name="The Broad Institute Genome Sequencing Center for Infectious Disease"/>
            <person name="Wu L."/>
            <person name="Ma J."/>
        </authorList>
    </citation>
    <scope>NUCLEOTIDE SEQUENCE [LARGE SCALE GENOMIC DNA]</scope>
    <source>
        <strain evidence="3">JCM 18063</strain>
    </source>
</reference>
<sequence>MAGEVAPRAWLLMAAGKDRGHAGNTGYDDQIDAYYSWDSKVPNHTAIQRGDVVALWDKKSLLGVSVVEVIQQSAGFKTQFRCVECNATRIHARKNASPRYRCSKCRAEFERPVASNVPVTQYTARHDAAWTPLEGLLDAEELRSLTVHQGDINAMRPLDWAAFRAALTAKGAGLALERLGARTPDLVWDRDTTLAVDFAHGFLHTMVRVRRGQRQFRRHLLSDHGNLCAFTGAAPERVLEAGHLYSYARLGSHHAHGGLMLRRDIHRLFDDGLLAVDPSRLRVDVAADLETYPQYARLHDGELVVPLRDEQVDWLYKHWEEHRTEPAPRA</sequence>